<feature type="compositionally biased region" description="Basic residues" evidence="1">
    <location>
        <begin position="1"/>
        <end position="11"/>
    </location>
</feature>
<accession>A0A0C9SVI8</accession>
<dbReference type="HOGENOM" id="CLU_863569_0_0_1"/>
<feature type="compositionally biased region" description="Basic and acidic residues" evidence="1">
    <location>
        <begin position="56"/>
        <end position="65"/>
    </location>
</feature>
<protein>
    <submittedName>
        <fullName evidence="3">Unplaced genomic scaffold PAXINscaffold_30, whole genome shotgun sequence</fullName>
    </submittedName>
</protein>
<feature type="region of interest" description="Disordered" evidence="1">
    <location>
        <begin position="1"/>
        <end position="26"/>
    </location>
</feature>
<dbReference type="Proteomes" id="UP000053647">
    <property type="component" value="Unassembled WGS sequence"/>
</dbReference>
<dbReference type="InterPro" id="IPR011333">
    <property type="entry name" value="SKP1/BTB/POZ_sf"/>
</dbReference>
<dbReference type="InterPro" id="IPR000210">
    <property type="entry name" value="BTB/POZ_dom"/>
</dbReference>
<dbReference type="OrthoDB" id="2130750at2759"/>
<sequence>MDVPQPHRRRPTQGPNAHAGPKRVNVLPTRQCYNDSSVNLDMPGPLTCNAHWHTRRQGEQGERGQQRKASTTSHGTTSVGAAGTAMHDVRTQRGDNKGKRDYYGHRQASQGSHTHVSTTATFASYRFILVSRSPYFRAQLLSWVPKSTATTAPGDPLTVTLPSPPFTPVSLHFTLGYIHTGTLLFSHRTCDLDTAFAILRAATYLSLPQLYDDETQARVVYEMLHCYTFLEFEEFERITGAKWGTARCHCRQCVHRVPCALEFALADDIANKYLNRGFCRSVRPRTTPYVTTGTHPHVPPYCPSIHDPRSNATRSSMQPCRT</sequence>
<gene>
    <name evidence="3" type="ORF">PAXINDRAFT_13728</name>
</gene>
<feature type="region of interest" description="Disordered" evidence="1">
    <location>
        <begin position="54"/>
        <end position="115"/>
    </location>
</feature>
<evidence type="ECO:0000256" key="1">
    <source>
        <dbReference type="SAM" id="MobiDB-lite"/>
    </source>
</evidence>
<feature type="compositionally biased region" description="Polar residues" evidence="1">
    <location>
        <begin position="68"/>
        <end position="79"/>
    </location>
</feature>
<dbReference type="Gene3D" id="3.30.710.10">
    <property type="entry name" value="Potassium Channel Kv1.1, Chain A"/>
    <property type="match status" value="1"/>
</dbReference>
<dbReference type="AlphaFoldDB" id="A0A0C9SVI8"/>
<organism evidence="3 4">
    <name type="scientific">Paxillus involutus ATCC 200175</name>
    <dbReference type="NCBI Taxonomy" id="664439"/>
    <lineage>
        <taxon>Eukaryota</taxon>
        <taxon>Fungi</taxon>
        <taxon>Dikarya</taxon>
        <taxon>Basidiomycota</taxon>
        <taxon>Agaricomycotina</taxon>
        <taxon>Agaricomycetes</taxon>
        <taxon>Agaricomycetidae</taxon>
        <taxon>Boletales</taxon>
        <taxon>Paxilineae</taxon>
        <taxon>Paxillaceae</taxon>
        <taxon>Paxillus</taxon>
    </lineage>
</organism>
<evidence type="ECO:0000313" key="4">
    <source>
        <dbReference type="Proteomes" id="UP000053647"/>
    </source>
</evidence>
<proteinExistence type="predicted"/>
<name>A0A0C9SVI8_PAXIN</name>
<evidence type="ECO:0000259" key="2">
    <source>
        <dbReference type="Pfam" id="PF00651"/>
    </source>
</evidence>
<dbReference type="EMBL" id="KN819352">
    <property type="protein sequence ID" value="KIJ13389.1"/>
    <property type="molecule type" value="Genomic_DNA"/>
</dbReference>
<dbReference type="Pfam" id="PF00651">
    <property type="entry name" value="BTB"/>
    <property type="match status" value="1"/>
</dbReference>
<reference evidence="3 4" key="1">
    <citation type="submission" date="2014-06" db="EMBL/GenBank/DDBJ databases">
        <authorList>
            <consortium name="DOE Joint Genome Institute"/>
            <person name="Kuo A."/>
            <person name="Kohler A."/>
            <person name="Nagy L.G."/>
            <person name="Floudas D."/>
            <person name="Copeland A."/>
            <person name="Barry K.W."/>
            <person name="Cichocki N."/>
            <person name="Veneault-Fourrey C."/>
            <person name="LaButti K."/>
            <person name="Lindquist E.A."/>
            <person name="Lipzen A."/>
            <person name="Lundell T."/>
            <person name="Morin E."/>
            <person name="Murat C."/>
            <person name="Sun H."/>
            <person name="Tunlid A."/>
            <person name="Henrissat B."/>
            <person name="Grigoriev I.V."/>
            <person name="Hibbett D.S."/>
            <person name="Martin F."/>
            <person name="Nordberg H.P."/>
            <person name="Cantor M.N."/>
            <person name="Hua S.X."/>
        </authorList>
    </citation>
    <scope>NUCLEOTIDE SEQUENCE [LARGE SCALE GENOMIC DNA]</scope>
    <source>
        <strain evidence="3 4">ATCC 200175</strain>
    </source>
</reference>
<dbReference type="SUPFAM" id="SSF54695">
    <property type="entry name" value="POZ domain"/>
    <property type="match status" value="1"/>
</dbReference>
<feature type="domain" description="BTB" evidence="2">
    <location>
        <begin position="119"/>
        <end position="212"/>
    </location>
</feature>
<dbReference type="CDD" id="cd18186">
    <property type="entry name" value="BTB_POZ_ZBTB_KLHL-like"/>
    <property type="match status" value="1"/>
</dbReference>
<keyword evidence="4" id="KW-1185">Reference proteome</keyword>
<feature type="compositionally biased region" description="Basic and acidic residues" evidence="1">
    <location>
        <begin position="87"/>
        <end position="104"/>
    </location>
</feature>
<reference evidence="4" key="2">
    <citation type="submission" date="2015-01" db="EMBL/GenBank/DDBJ databases">
        <title>Evolutionary Origins and Diversification of the Mycorrhizal Mutualists.</title>
        <authorList>
            <consortium name="DOE Joint Genome Institute"/>
            <consortium name="Mycorrhizal Genomics Consortium"/>
            <person name="Kohler A."/>
            <person name="Kuo A."/>
            <person name="Nagy L.G."/>
            <person name="Floudas D."/>
            <person name="Copeland A."/>
            <person name="Barry K.W."/>
            <person name="Cichocki N."/>
            <person name="Veneault-Fourrey C."/>
            <person name="LaButti K."/>
            <person name="Lindquist E.A."/>
            <person name="Lipzen A."/>
            <person name="Lundell T."/>
            <person name="Morin E."/>
            <person name="Murat C."/>
            <person name="Riley R."/>
            <person name="Ohm R."/>
            <person name="Sun H."/>
            <person name="Tunlid A."/>
            <person name="Henrissat B."/>
            <person name="Grigoriev I.V."/>
            <person name="Hibbett D.S."/>
            <person name="Martin F."/>
        </authorList>
    </citation>
    <scope>NUCLEOTIDE SEQUENCE [LARGE SCALE GENOMIC DNA]</scope>
    <source>
        <strain evidence="4">ATCC 200175</strain>
    </source>
</reference>
<evidence type="ECO:0000313" key="3">
    <source>
        <dbReference type="EMBL" id="KIJ13389.1"/>
    </source>
</evidence>